<sequence>MHKGMALAVAAGALMTATAGQAQSWGVWLGSGPGGGDWAMRSVCSGERARGLEGRLRHEQREGEIDPDTAERIHDAIDRLEDRSRDECDEGDRRAIWSIAQRFDRIQGWMDGAAHGGWRRGW</sequence>
<dbReference type="GO" id="GO:0016301">
    <property type="term" value="F:kinase activity"/>
    <property type="evidence" value="ECO:0007669"/>
    <property type="project" value="UniProtKB-KW"/>
</dbReference>
<dbReference type="Proteomes" id="UP001595604">
    <property type="component" value="Unassembled WGS sequence"/>
</dbReference>
<feature type="signal peptide" evidence="1">
    <location>
        <begin position="1"/>
        <end position="22"/>
    </location>
</feature>
<feature type="chain" id="PRO_5046162749" evidence="1">
    <location>
        <begin position="23"/>
        <end position="122"/>
    </location>
</feature>
<protein>
    <submittedName>
        <fullName evidence="2">Histidine kinase</fullName>
    </submittedName>
</protein>
<organism evidence="2 3">
    <name type="scientific">Novosphingobium bradum</name>
    <dbReference type="NCBI Taxonomy" id="1737444"/>
    <lineage>
        <taxon>Bacteria</taxon>
        <taxon>Pseudomonadati</taxon>
        <taxon>Pseudomonadota</taxon>
        <taxon>Alphaproteobacteria</taxon>
        <taxon>Sphingomonadales</taxon>
        <taxon>Sphingomonadaceae</taxon>
        <taxon>Novosphingobium</taxon>
    </lineage>
</organism>
<gene>
    <name evidence="2" type="ORF">ACFOD9_06335</name>
</gene>
<reference evidence="3" key="1">
    <citation type="journal article" date="2019" name="Int. J. Syst. Evol. Microbiol.">
        <title>The Global Catalogue of Microorganisms (GCM) 10K type strain sequencing project: providing services to taxonomists for standard genome sequencing and annotation.</title>
        <authorList>
            <consortium name="The Broad Institute Genomics Platform"/>
            <consortium name="The Broad Institute Genome Sequencing Center for Infectious Disease"/>
            <person name="Wu L."/>
            <person name="Ma J."/>
        </authorList>
    </citation>
    <scope>NUCLEOTIDE SEQUENCE [LARGE SCALE GENOMIC DNA]</scope>
    <source>
        <strain evidence="3">KCTC 42984</strain>
    </source>
</reference>
<evidence type="ECO:0000256" key="1">
    <source>
        <dbReference type="SAM" id="SignalP"/>
    </source>
</evidence>
<accession>A0ABV7IME4</accession>
<evidence type="ECO:0000313" key="2">
    <source>
        <dbReference type="EMBL" id="MFC3173865.1"/>
    </source>
</evidence>
<keyword evidence="1" id="KW-0732">Signal</keyword>
<dbReference type="RefSeq" id="WP_379509249.1">
    <property type="nucleotide sequence ID" value="NZ_JBHRTQ010000007.1"/>
</dbReference>
<comment type="caution">
    <text evidence="2">The sequence shown here is derived from an EMBL/GenBank/DDBJ whole genome shotgun (WGS) entry which is preliminary data.</text>
</comment>
<dbReference type="EMBL" id="JBHRTQ010000007">
    <property type="protein sequence ID" value="MFC3173865.1"/>
    <property type="molecule type" value="Genomic_DNA"/>
</dbReference>
<name>A0ABV7IME4_9SPHN</name>
<keyword evidence="3" id="KW-1185">Reference proteome</keyword>
<proteinExistence type="predicted"/>
<keyword evidence="2" id="KW-0418">Kinase</keyword>
<keyword evidence="2" id="KW-0808">Transferase</keyword>
<evidence type="ECO:0000313" key="3">
    <source>
        <dbReference type="Proteomes" id="UP001595604"/>
    </source>
</evidence>